<dbReference type="InParanoid" id="A0A059BFR7"/>
<dbReference type="EMBL" id="KK198759">
    <property type="protein sequence ID" value="KCW65067.1"/>
    <property type="molecule type" value="Genomic_DNA"/>
</dbReference>
<evidence type="ECO:0000313" key="2">
    <source>
        <dbReference type="EMBL" id="KCW65067.1"/>
    </source>
</evidence>
<feature type="region of interest" description="Disordered" evidence="1">
    <location>
        <begin position="1"/>
        <end position="34"/>
    </location>
</feature>
<dbReference type="Gramene" id="KCW65067">
    <property type="protein sequence ID" value="KCW65067"/>
    <property type="gene ID" value="EUGRSUZ_G02579"/>
</dbReference>
<reference evidence="2" key="1">
    <citation type="submission" date="2013-07" db="EMBL/GenBank/DDBJ databases">
        <title>The genome of Eucalyptus grandis.</title>
        <authorList>
            <person name="Schmutz J."/>
            <person name="Hayes R."/>
            <person name="Myburg A."/>
            <person name="Tuskan G."/>
            <person name="Grattapaglia D."/>
            <person name="Rokhsar D.S."/>
        </authorList>
    </citation>
    <scope>NUCLEOTIDE SEQUENCE</scope>
    <source>
        <tissue evidence="2">Leaf extractions</tissue>
    </source>
</reference>
<gene>
    <name evidence="2" type="ORF">EUGRSUZ_G02579</name>
</gene>
<accession>A0A059BFR7</accession>
<dbReference type="AlphaFoldDB" id="A0A059BFR7"/>
<organism evidence="2">
    <name type="scientific">Eucalyptus grandis</name>
    <name type="common">Flooded gum</name>
    <dbReference type="NCBI Taxonomy" id="71139"/>
    <lineage>
        <taxon>Eukaryota</taxon>
        <taxon>Viridiplantae</taxon>
        <taxon>Streptophyta</taxon>
        <taxon>Embryophyta</taxon>
        <taxon>Tracheophyta</taxon>
        <taxon>Spermatophyta</taxon>
        <taxon>Magnoliopsida</taxon>
        <taxon>eudicotyledons</taxon>
        <taxon>Gunneridae</taxon>
        <taxon>Pentapetalae</taxon>
        <taxon>rosids</taxon>
        <taxon>malvids</taxon>
        <taxon>Myrtales</taxon>
        <taxon>Myrtaceae</taxon>
        <taxon>Myrtoideae</taxon>
        <taxon>Eucalypteae</taxon>
        <taxon>Eucalyptus</taxon>
    </lineage>
</organism>
<protein>
    <submittedName>
        <fullName evidence="2">Uncharacterized protein</fullName>
    </submittedName>
</protein>
<evidence type="ECO:0000256" key="1">
    <source>
        <dbReference type="SAM" id="MobiDB-lite"/>
    </source>
</evidence>
<proteinExistence type="predicted"/>
<name>A0A059BFR7_EUCGR</name>
<sequence length="75" mass="8560">MATGAVIFSTRQGAKKREGLRTGTNDNKAPRGCNEWMRNVNATTCREDRKYDKEKEATVPCSQHQKALKSLRKKY</sequence>
<feature type="region of interest" description="Disordered" evidence="1">
    <location>
        <begin position="51"/>
        <end position="75"/>
    </location>
</feature>
<feature type="compositionally biased region" description="Basic residues" evidence="1">
    <location>
        <begin position="66"/>
        <end position="75"/>
    </location>
</feature>